<evidence type="ECO:0000256" key="16">
    <source>
        <dbReference type="ARBA" id="ARBA00031520"/>
    </source>
</evidence>
<keyword evidence="9" id="KW-0028">Amino-acid biosynthesis</keyword>
<organism evidence="21 22">
    <name type="scientific">Mortierella alpina</name>
    <name type="common">Oleaginous fungus</name>
    <name type="synonym">Mortierella renispora</name>
    <dbReference type="NCBI Taxonomy" id="64518"/>
    <lineage>
        <taxon>Eukaryota</taxon>
        <taxon>Fungi</taxon>
        <taxon>Fungi incertae sedis</taxon>
        <taxon>Mucoromycota</taxon>
        <taxon>Mortierellomycotina</taxon>
        <taxon>Mortierellomycetes</taxon>
        <taxon>Mortierellales</taxon>
        <taxon>Mortierellaceae</taxon>
        <taxon>Mortierella</taxon>
    </lineage>
</organism>
<evidence type="ECO:0000256" key="5">
    <source>
        <dbReference type="ARBA" id="ARBA00004817"/>
    </source>
</evidence>
<dbReference type="SUPFAM" id="SSF53850">
    <property type="entry name" value="Periplasmic binding protein-like II"/>
    <property type="match status" value="1"/>
</dbReference>
<dbReference type="SMART" id="SM00830">
    <property type="entry name" value="CM_2"/>
    <property type="match status" value="1"/>
</dbReference>
<evidence type="ECO:0000256" key="1">
    <source>
        <dbReference type="ARBA" id="ARBA00000824"/>
    </source>
</evidence>
<accession>A0A9P8A8C7</accession>
<dbReference type="GO" id="GO:0046417">
    <property type="term" value="P:chorismate metabolic process"/>
    <property type="evidence" value="ECO:0007669"/>
    <property type="project" value="InterPro"/>
</dbReference>
<evidence type="ECO:0000256" key="3">
    <source>
        <dbReference type="ARBA" id="ARBA00004496"/>
    </source>
</evidence>
<dbReference type="Proteomes" id="UP000717515">
    <property type="component" value="Unassembled WGS sequence"/>
</dbReference>
<dbReference type="CDD" id="cd04905">
    <property type="entry name" value="ACT_CM-PDT"/>
    <property type="match status" value="1"/>
</dbReference>
<evidence type="ECO:0000256" key="14">
    <source>
        <dbReference type="ARBA" id="ARBA00023268"/>
    </source>
</evidence>
<dbReference type="EMBL" id="JAIFTL010000075">
    <property type="protein sequence ID" value="KAG9324177.1"/>
    <property type="molecule type" value="Genomic_DNA"/>
</dbReference>
<dbReference type="InterPro" id="IPR001086">
    <property type="entry name" value="Preph_deHydtase"/>
</dbReference>
<dbReference type="PANTHER" id="PTHR21022:SF19">
    <property type="entry name" value="PREPHENATE DEHYDRATASE-RELATED"/>
    <property type="match status" value="1"/>
</dbReference>
<sequence length="410" mass="45352">MSPASESNVVFKKRTILISLFFVPLTHSPTLLASNSVIYFQMSLNLDTLRLQIDSLDRKLITLLNERAQVSLDIGAAKKQAMDPEEEDNTHVYIPGREKQVFEKVTRLNPGPMAPESLCAIYREIMSASIALQKEVMVAYLGPVGSFSHEASTKRFGDSVQYASQGSISDVFEAVERGRCQYGIVPFENSIAGSVVPTLDKFVKSKVKIRAEIYLPVHHSLLSNSNTDAVRRVYSHPVALAQCQTFLNDKLKGIELVPCSSTSEAAQIAAKEKHAAAVCNSVCAEIYGLDILHADIEDQHDNTTRFFIISDAWDGPTGNDKALLMFTVDHRLPGALCDALKVFKDYSLNLTKIDSRPSLLRPWHYVFFVECAGIHGDSKTMSDVTAELGKFCLDVKIVGTYADQRPQDSN</sequence>
<feature type="domain" description="ACT" evidence="20">
    <location>
        <begin position="324"/>
        <end position="402"/>
    </location>
</feature>
<comment type="catalytic activity">
    <reaction evidence="1">
        <text>chorismate = prephenate</text>
        <dbReference type="Rhea" id="RHEA:13897"/>
        <dbReference type="ChEBI" id="CHEBI:29748"/>
        <dbReference type="ChEBI" id="CHEBI:29934"/>
        <dbReference type="EC" id="5.4.99.5"/>
    </reaction>
</comment>
<name>A0A9P8A8C7_MORAP</name>
<dbReference type="InterPro" id="IPR002701">
    <property type="entry name" value="CM_II_prokaryot"/>
</dbReference>
<protein>
    <recommendedName>
        <fullName evidence="7">Bifunctional chorismate mutase/prephenate dehydratase</fullName>
        <ecNumber evidence="6">4.2.1.51</ecNumber>
    </recommendedName>
    <alternativeName>
        <fullName evidence="16">Chorismate mutase-prephenate dehydratase</fullName>
    </alternativeName>
    <alternativeName>
        <fullName evidence="15">p-protein</fullName>
    </alternativeName>
</protein>
<evidence type="ECO:0000256" key="8">
    <source>
        <dbReference type="ARBA" id="ARBA00022490"/>
    </source>
</evidence>
<comment type="function">
    <text evidence="2">Catalyzes the Claisen rearrangement of chorismate to prephenate and the decarboxylation/dehydration of prephenate to phenylpyruvate.</text>
</comment>
<keyword evidence="8" id="KW-0963">Cytoplasm</keyword>
<dbReference type="Pfam" id="PF01817">
    <property type="entry name" value="CM_2"/>
    <property type="match status" value="1"/>
</dbReference>
<dbReference type="NCBIfam" id="NF008865">
    <property type="entry name" value="PRK11898.1"/>
    <property type="match status" value="1"/>
</dbReference>
<evidence type="ECO:0000256" key="4">
    <source>
        <dbReference type="ARBA" id="ARBA00004741"/>
    </source>
</evidence>
<dbReference type="SUPFAM" id="SSF55021">
    <property type="entry name" value="ACT-like"/>
    <property type="match status" value="1"/>
</dbReference>
<dbReference type="PANTHER" id="PTHR21022">
    <property type="entry name" value="PREPHENATE DEHYDRATASE P PROTEIN"/>
    <property type="match status" value="1"/>
</dbReference>
<keyword evidence="11" id="KW-0584">Phenylalanine biosynthesis</keyword>
<evidence type="ECO:0000256" key="17">
    <source>
        <dbReference type="ARBA" id="ARBA00047848"/>
    </source>
</evidence>
<evidence type="ECO:0000256" key="7">
    <source>
        <dbReference type="ARBA" id="ARBA00014401"/>
    </source>
</evidence>
<dbReference type="EC" id="4.2.1.51" evidence="6"/>
<dbReference type="AlphaFoldDB" id="A0A9P8A8C7"/>
<evidence type="ECO:0000256" key="10">
    <source>
        <dbReference type="ARBA" id="ARBA00023141"/>
    </source>
</evidence>
<feature type="domain" description="Chorismate mutase" evidence="18">
    <location>
        <begin position="40"/>
        <end position="137"/>
    </location>
</feature>
<feature type="domain" description="Prephenate dehydratase" evidence="19">
    <location>
        <begin position="137"/>
        <end position="311"/>
    </location>
</feature>
<evidence type="ECO:0000256" key="9">
    <source>
        <dbReference type="ARBA" id="ARBA00022605"/>
    </source>
</evidence>
<keyword evidence="10" id="KW-0057">Aromatic amino acid biosynthesis</keyword>
<keyword evidence="14" id="KW-0511">Multifunctional enzyme</keyword>
<dbReference type="GO" id="GO:0005737">
    <property type="term" value="C:cytoplasm"/>
    <property type="evidence" value="ECO:0007669"/>
    <property type="project" value="UniProtKB-SubCell"/>
</dbReference>
<dbReference type="PROSITE" id="PS51168">
    <property type="entry name" value="CHORISMATE_MUT_2"/>
    <property type="match status" value="1"/>
</dbReference>
<dbReference type="InterPro" id="IPR002912">
    <property type="entry name" value="ACT_dom"/>
</dbReference>
<gene>
    <name evidence="21" type="ORF">KVV02_007406</name>
</gene>
<dbReference type="PROSITE" id="PS51171">
    <property type="entry name" value="PREPHENATE_DEHYDR_3"/>
    <property type="match status" value="1"/>
</dbReference>
<evidence type="ECO:0000256" key="12">
    <source>
        <dbReference type="ARBA" id="ARBA00023235"/>
    </source>
</evidence>
<reference evidence="21" key="1">
    <citation type="submission" date="2021-07" db="EMBL/GenBank/DDBJ databases">
        <title>Draft genome of Mortierella alpina, strain LL118, isolated from an aspen leaf litter sample.</title>
        <authorList>
            <person name="Yang S."/>
            <person name="Vinatzer B.A."/>
        </authorList>
    </citation>
    <scope>NUCLEOTIDE SEQUENCE</scope>
    <source>
        <strain evidence="21">LL118</strain>
    </source>
</reference>
<evidence type="ECO:0000256" key="2">
    <source>
        <dbReference type="ARBA" id="ARBA00002364"/>
    </source>
</evidence>
<evidence type="ECO:0000256" key="11">
    <source>
        <dbReference type="ARBA" id="ARBA00023222"/>
    </source>
</evidence>
<evidence type="ECO:0000313" key="21">
    <source>
        <dbReference type="EMBL" id="KAG9324177.1"/>
    </source>
</evidence>
<comment type="caution">
    <text evidence="21">The sequence shown here is derived from an EMBL/GenBank/DDBJ whole genome shotgun (WGS) entry which is preliminary data.</text>
</comment>
<dbReference type="GO" id="GO:0004106">
    <property type="term" value="F:chorismate mutase activity"/>
    <property type="evidence" value="ECO:0007669"/>
    <property type="project" value="UniProtKB-EC"/>
</dbReference>
<dbReference type="InterPro" id="IPR036979">
    <property type="entry name" value="CM_dom_sf"/>
</dbReference>
<dbReference type="InterPro" id="IPR036263">
    <property type="entry name" value="Chorismate_II_sf"/>
</dbReference>
<proteinExistence type="predicted"/>
<dbReference type="Pfam" id="PF00800">
    <property type="entry name" value="PDT"/>
    <property type="match status" value="1"/>
</dbReference>
<dbReference type="CDD" id="cd13630">
    <property type="entry name" value="PBP2_PDT_1"/>
    <property type="match status" value="1"/>
</dbReference>
<dbReference type="FunFam" id="3.40.190.10:FF:000034">
    <property type="entry name" value="Chorismate mutase/prephenate dehydratase"/>
    <property type="match status" value="1"/>
</dbReference>
<dbReference type="InterPro" id="IPR008242">
    <property type="entry name" value="Chor_mutase/pphenate_deHydtase"/>
</dbReference>
<dbReference type="Gene3D" id="1.20.59.10">
    <property type="entry name" value="Chorismate mutase"/>
    <property type="match status" value="1"/>
</dbReference>
<evidence type="ECO:0000256" key="15">
    <source>
        <dbReference type="ARBA" id="ARBA00031175"/>
    </source>
</evidence>
<evidence type="ECO:0000256" key="13">
    <source>
        <dbReference type="ARBA" id="ARBA00023239"/>
    </source>
</evidence>
<dbReference type="GO" id="GO:0004664">
    <property type="term" value="F:prephenate dehydratase activity"/>
    <property type="evidence" value="ECO:0007669"/>
    <property type="project" value="UniProtKB-EC"/>
</dbReference>
<comment type="pathway">
    <text evidence="5">Metabolic intermediate biosynthesis; prephenate biosynthesis; prephenate from chorismate: step 1/1.</text>
</comment>
<evidence type="ECO:0000313" key="22">
    <source>
        <dbReference type="Proteomes" id="UP000717515"/>
    </source>
</evidence>
<keyword evidence="12" id="KW-0413">Isomerase</keyword>
<evidence type="ECO:0000259" key="20">
    <source>
        <dbReference type="PROSITE" id="PS51671"/>
    </source>
</evidence>
<comment type="catalytic activity">
    <reaction evidence="17">
        <text>prephenate + H(+) = 3-phenylpyruvate + CO2 + H2O</text>
        <dbReference type="Rhea" id="RHEA:21648"/>
        <dbReference type="ChEBI" id="CHEBI:15377"/>
        <dbReference type="ChEBI" id="CHEBI:15378"/>
        <dbReference type="ChEBI" id="CHEBI:16526"/>
        <dbReference type="ChEBI" id="CHEBI:18005"/>
        <dbReference type="ChEBI" id="CHEBI:29934"/>
        <dbReference type="EC" id="4.2.1.51"/>
    </reaction>
</comment>
<dbReference type="SUPFAM" id="SSF48600">
    <property type="entry name" value="Chorismate mutase II"/>
    <property type="match status" value="1"/>
</dbReference>
<dbReference type="Gene3D" id="3.30.70.260">
    <property type="match status" value="1"/>
</dbReference>
<dbReference type="Gene3D" id="3.40.190.10">
    <property type="entry name" value="Periplasmic binding protein-like II"/>
    <property type="match status" value="2"/>
</dbReference>
<keyword evidence="13" id="KW-0456">Lyase</keyword>
<evidence type="ECO:0000259" key="18">
    <source>
        <dbReference type="PROSITE" id="PS51168"/>
    </source>
</evidence>
<comment type="pathway">
    <text evidence="4">Amino-acid biosynthesis; L-phenylalanine biosynthesis; phenylpyruvate from prephenate: step 1/1.</text>
</comment>
<dbReference type="InterPro" id="IPR045865">
    <property type="entry name" value="ACT-like_dom_sf"/>
</dbReference>
<comment type="subcellular location">
    <subcellularLocation>
        <location evidence="3">Cytoplasm</location>
    </subcellularLocation>
</comment>
<evidence type="ECO:0000256" key="6">
    <source>
        <dbReference type="ARBA" id="ARBA00013147"/>
    </source>
</evidence>
<dbReference type="GO" id="GO:0009094">
    <property type="term" value="P:L-phenylalanine biosynthetic process"/>
    <property type="evidence" value="ECO:0007669"/>
    <property type="project" value="UniProtKB-KW"/>
</dbReference>
<evidence type="ECO:0000259" key="19">
    <source>
        <dbReference type="PROSITE" id="PS51171"/>
    </source>
</evidence>
<dbReference type="PIRSF" id="PIRSF001500">
    <property type="entry name" value="Chor_mut_pdt_Ppr"/>
    <property type="match status" value="1"/>
</dbReference>
<dbReference type="PROSITE" id="PS51671">
    <property type="entry name" value="ACT"/>
    <property type="match status" value="1"/>
</dbReference>